<feature type="compositionally biased region" description="Polar residues" evidence="1">
    <location>
        <begin position="1"/>
        <end position="33"/>
    </location>
</feature>
<dbReference type="PANTHER" id="PTHR35041:SF6">
    <property type="entry name" value="FORMYLMETHIONINE DEFORMYLASE-LIKE PROTEIN-RELATED"/>
    <property type="match status" value="1"/>
</dbReference>
<feature type="transmembrane region" description="Helical" evidence="2">
    <location>
        <begin position="588"/>
        <end position="612"/>
    </location>
</feature>
<sequence length="690" mass="75855">MEPPASSIQDTDNESLLRSRGSSYHPTPANTVDKTQKSAQRRVSWHKKPTYMVFFAVFGLALAVTHHAYYSSLNGNQATTNFQKQFAVTLGNLIAFAIVSSFLAATCAAYPQYLWMSVRKKAFTLRTLDKMFALTSDPMGFINIEMYRHAPIVAVIALLYWAMSLAAILPPGTLIIVNGLLAKTSNVSMPLIDWSLVNAFQEDDVSTTPGTIVINIGSKSAESSDIVPIRGPAQNSSYSIDITGPYVQCGSPNVSEQIYFDQYVESLAQSNLFTSTSWMTHHQNATTLSDSLVSPWPSMIYLSAFDPWMHPGKDGLGWLGGSELDTSFPDQFNNWDVSIRRNILVDLSNTNSTFFMVQPKLWVLTASDRFVCGLVDGTRKVHFDFIDNTQHIRYGELLNATDVSMLWTNVPGFSGSIGNTRSPEIAPYVSLYQSMISMISGNITAQIGTSEMDSLVLNTVRFGLPSRVLSTGLAGCDDFLEACWNDNPLAGNGDCLLPVSGTVGSCAWQNAYKAFNVSRSTNIYNSTEFFTKPSRECRNHSLARGIEDLAANITISLMSEPKLLKQNATATPITFTQSTNLFSYSPQYLLLSYGIAFSFTILSTALGLYAFYANGVIHSTALSAIIATTRNPDLDNIAGGHSLRNTQLGRDIRDVKLKLGVLRGDRPEDERVALGRLEDVRALEKGDLYF</sequence>
<feature type="transmembrane region" description="Helical" evidence="2">
    <location>
        <begin position="51"/>
        <end position="70"/>
    </location>
</feature>
<organism evidence="3 4">
    <name type="scientific">Monilinia laxa</name>
    <name type="common">Brown rot fungus</name>
    <name type="synonym">Sclerotinia laxa</name>
    <dbReference type="NCBI Taxonomy" id="61186"/>
    <lineage>
        <taxon>Eukaryota</taxon>
        <taxon>Fungi</taxon>
        <taxon>Dikarya</taxon>
        <taxon>Ascomycota</taxon>
        <taxon>Pezizomycotina</taxon>
        <taxon>Leotiomycetes</taxon>
        <taxon>Helotiales</taxon>
        <taxon>Sclerotiniaceae</taxon>
        <taxon>Monilinia</taxon>
    </lineage>
</organism>
<evidence type="ECO:0000256" key="1">
    <source>
        <dbReference type="SAM" id="MobiDB-lite"/>
    </source>
</evidence>
<keyword evidence="2" id="KW-0812">Transmembrane</keyword>
<keyword evidence="2" id="KW-1133">Transmembrane helix</keyword>
<dbReference type="PANTHER" id="PTHR35041">
    <property type="entry name" value="MEDIATOR OF RNA POLYMERASE II TRANSCRIPTION SUBUNIT 1"/>
    <property type="match status" value="1"/>
</dbReference>
<keyword evidence="4" id="KW-1185">Reference proteome</keyword>
<gene>
    <name evidence="3" type="ORF">EYC80_009048</name>
</gene>
<dbReference type="Proteomes" id="UP000326757">
    <property type="component" value="Unassembled WGS sequence"/>
</dbReference>
<evidence type="ECO:0000313" key="3">
    <source>
        <dbReference type="EMBL" id="KAB8296274.1"/>
    </source>
</evidence>
<feature type="transmembrane region" description="Helical" evidence="2">
    <location>
        <begin position="90"/>
        <end position="111"/>
    </location>
</feature>
<proteinExistence type="predicted"/>
<feature type="transmembrane region" description="Helical" evidence="2">
    <location>
        <begin position="152"/>
        <end position="181"/>
    </location>
</feature>
<name>A0A5N6K2L0_MONLA</name>
<dbReference type="OrthoDB" id="5322539at2759"/>
<accession>A0A5N6K2L0</accession>
<comment type="caution">
    <text evidence="3">The sequence shown here is derived from an EMBL/GenBank/DDBJ whole genome shotgun (WGS) entry which is preliminary data.</text>
</comment>
<reference evidence="3 4" key="1">
    <citation type="submission" date="2019-06" db="EMBL/GenBank/DDBJ databases">
        <title>Genome Sequence of the Brown Rot Fungal Pathogen Monilinia laxa.</title>
        <authorList>
            <person name="De Miccolis Angelini R.M."/>
            <person name="Landi L."/>
            <person name="Abate D."/>
            <person name="Pollastro S."/>
            <person name="Romanazzi G."/>
            <person name="Faretra F."/>
        </authorList>
    </citation>
    <scope>NUCLEOTIDE SEQUENCE [LARGE SCALE GENOMIC DNA]</scope>
    <source>
        <strain evidence="3 4">Mlax316</strain>
    </source>
</reference>
<keyword evidence="2" id="KW-0472">Membrane</keyword>
<feature type="region of interest" description="Disordered" evidence="1">
    <location>
        <begin position="1"/>
        <end position="39"/>
    </location>
</feature>
<dbReference type="AlphaFoldDB" id="A0A5N6K2L0"/>
<protein>
    <submittedName>
        <fullName evidence="3">Uncharacterized protein</fullName>
    </submittedName>
</protein>
<evidence type="ECO:0000313" key="4">
    <source>
        <dbReference type="Proteomes" id="UP000326757"/>
    </source>
</evidence>
<dbReference type="EMBL" id="VIGI01000009">
    <property type="protein sequence ID" value="KAB8296274.1"/>
    <property type="molecule type" value="Genomic_DNA"/>
</dbReference>
<evidence type="ECO:0000256" key="2">
    <source>
        <dbReference type="SAM" id="Phobius"/>
    </source>
</evidence>